<dbReference type="AlphaFoldDB" id="A0A251TPV5"/>
<dbReference type="SUPFAM" id="SSF56112">
    <property type="entry name" value="Protein kinase-like (PK-like)"/>
    <property type="match status" value="2"/>
</dbReference>
<name>A0A251TPV5_HELAN</name>
<evidence type="ECO:0000256" key="10">
    <source>
        <dbReference type="ARBA" id="ARBA00022989"/>
    </source>
</evidence>
<keyword evidence="6" id="KW-0732">Signal</keyword>
<dbReference type="Gene3D" id="1.10.510.10">
    <property type="entry name" value="Transferase(Phosphotransferase) domain 1"/>
    <property type="match status" value="2"/>
</dbReference>
<accession>A0A251TPV5</accession>
<dbReference type="PANTHER" id="PTHR27003:SF408">
    <property type="entry name" value="PROTEIN KINASE DOMAIN-CONTAINING PROTEIN"/>
    <property type="match status" value="1"/>
</dbReference>
<dbReference type="EMBL" id="CM007899">
    <property type="protein sequence ID" value="OTG12596.1"/>
    <property type="molecule type" value="Genomic_DNA"/>
</dbReference>
<keyword evidence="9 13" id="KW-0067">ATP-binding</keyword>
<dbReference type="InterPro" id="IPR001245">
    <property type="entry name" value="Ser-Thr/Tyr_kinase_cat_dom"/>
</dbReference>
<dbReference type="Proteomes" id="UP000215914">
    <property type="component" value="Chromosome 10"/>
</dbReference>
<evidence type="ECO:0000256" key="11">
    <source>
        <dbReference type="ARBA" id="ARBA00023136"/>
    </source>
</evidence>
<gene>
    <name evidence="16" type="ORF">HannXRQ_Chr10g0311361</name>
</gene>
<evidence type="ECO:0000256" key="12">
    <source>
        <dbReference type="ARBA" id="ARBA00023157"/>
    </source>
</evidence>
<dbReference type="InterPro" id="IPR000719">
    <property type="entry name" value="Prot_kinase_dom"/>
</dbReference>
<keyword evidence="8 16" id="KW-0418">Kinase</keyword>
<evidence type="ECO:0000256" key="9">
    <source>
        <dbReference type="ARBA" id="ARBA00022840"/>
    </source>
</evidence>
<dbReference type="Pfam" id="PF00069">
    <property type="entry name" value="Pkinase"/>
    <property type="match status" value="1"/>
</dbReference>
<dbReference type="PROSITE" id="PS50011">
    <property type="entry name" value="PROTEIN_KINASE_DOM"/>
    <property type="match status" value="1"/>
</dbReference>
<keyword evidence="4" id="KW-0808">Transferase</keyword>
<dbReference type="InParanoid" id="A0A251TPV5"/>
<keyword evidence="11" id="KW-0472">Membrane</keyword>
<evidence type="ECO:0000256" key="14">
    <source>
        <dbReference type="RuleBase" id="RU000304"/>
    </source>
</evidence>
<evidence type="ECO:0000256" key="6">
    <source>
        <dbReference type="ARBA" id="ARBA00022729"/>
    </source>
</evidence>
<organism evidence="16 17">
    <name type="scientific">Helianthus annuus</name>
    <name type="common">Common sunflower</name>
    <dbReference type="NCBI Taxonomy" id="4232"/>
    <lineage>
        <taxon>Eukaryota</taxon>
        <taxon>Viridiplantae</taxon>
        <taxon>Streptophyta</taxon>
        <taxon>Embryophyta</taxon>
        <taxon>Tracheophyta</taxon>
        <taxon>Spermatophyta</taxon>
        <taxon>Magnoliopsida</taxon>
        <taxon>eudicotyledons</taxon>
        <taxon>Gunneridae</taxon>
        <taxon>Pentapetalae</taxon>
        <taxon>asterids</taxon>
        <taxon>campanulids</taxon>
        <taxon>Asterales</taxon>
        <taxon>Asteraceae</taxon>
        <taxon>Asteroideae</taxon>
        <taxon>Heliantheae alliance</taxon>
        <taxon>Heliantheae</taxon>
        <taxon>Helianthus</taxon>
    </lineage>
</organism>
<keyword evidence="7 13" id="KW-0547">Nucleotide-binding</keyword>
<dbReference type="GO" id="GO:0004714">
    <property type="term" value="F:transmembrane receptor protein tyrosine kinase activity"/>
    <property type="evidence" value="ECO:0007669"/>
    <property type="project" value="InterPro"/>
</dbReference>
<dbReference type="GO" id="GO:0005524">
    <property type="term" value="F:ATP binding"/>
    <property type="evidence" value="ECO:0007669"/>
    <property type="project" value="UniProtKB-UniRule"/>
</dbReference>
<dbReference type="InterPro" id="IPR045272">
    <property type="entry name" value="ANXUR1/2-like"/>
</dbReference>
<evidence type="ECO:0000256" key="13">
    <source>
        <dbReference type="PROSITE-ProRule" id="PRU10141"/>
    </source>
</evidence>
<evidence type="ECO:0000256" key="1">
    <source>
        <dbReference type="ARBA" id="ARBA00004162"/>
    </source>
</evidence>
<keyword evidence="2" id="KW-1003">Cell membrane</keyword>
<feature type="binding site" evidence="13">
    <location>
        <position position="66"/>
    </location>
    <ligand>
        <name>ATP</name>
        <dbReference type="ChEBI" id="CHEBI:30616"/>
    </ligand>
</feature>
<dbReference type="SMART" id="SM00220">
    <property type="entry name" value="S_TKc"/>
    <property type="match status" value="1"/>
</dbReference>
<dbReference type="InterPro" id="IPR017441">
    <property type="entry name" value="Protein_kinase_ATP_BS"/>
</dbReference>
<dbReference type="Pfam" id="PF07714">
    <property type="entry name" value="PK_Tyr_Ser-Thr"/>
    <property type="match status" value="1"/>
</dbReference>
<comment type="subcellular location">
    <subcellularLocation>
        <location evidence="1">Cell membrane</location>
        <topology evidence="1">Single-pass membrane protein</topology>
    </subcellularLocation>
</comment>
<evidence type="ECO:0000256" key="7">
    <source>
        <dbReference type="ARBA" id="ARBA00022741"/>
    </source>
</evidence>
<protein>
    <submittedName>
        <fullName evidence="16">Putative serine/threonine-protein kinase Plk3</fullName>
    </submittedName>
</protein>
<dbReference type="GO" id="GO:0051707">
    <property type="term" value="P:response to other organism"/>
    <property type="evidence" value="ECO:0007669"/>
    <property type="project" value="UniProtKB-ARBA"/>
</dbReference>
<evidence type="ECO:0000256" key="8">
    <source>
        <dbReference type="ARBA" id="ARBA00022777"/>
    </source>
</evidence>
<sequence length="462" mass="52234">MSFGTSHSVESSSSYSPQPCRQFTLSEIELATQNFDESLVIGRGGFGKVYRGTITYGETYLDAAIKRLESGSTQGAVEFWAEIEMLSNLRHSHLVSLIGYCNDGQEMILVYEHMPNGTLADGIHKRRAPLTWVRRLKICIGAARSLDYLHTGTDIKHGVIHRDVKSTNILLDDNWAAKVSDFGLSKIGPTNQAHCNSWELLIELYNPTCNLLDWNKRCKIILGVARVLAYLHNHAPIRIIHHDVKPANILLDETFDPKLSRFRIAIAVNEETDIFENVSPSTYVNTLVRGTFGYMDPDYFQTGRLTRKSDVYAFGVVLFEVLCRKQAVDRSIDEEQWGLATWAQDSIKEGRLKQIVDSNLRERISPKCLKEFALLANRCLHNRPKLRPTMAEVMVSLESILALQGKSQLGGDCTFTKALTICTPSLPIYTLRVYIRCVFVNTQHIGFPQYAAYRPLRSVCKR</sequence>
<keyword evidence="5" id="KW-0812">Transmembrane</keyword>
<dbReference type="GO" id="GO:0005886">
    <property type="term" value="C:plasma membrane"/>
    <property type="evidence" value="ECO:0000318"/>
    <property type="project" value="GO_Central"/>
</dbReference>
<keyword evidence="17" id="KW-1185">Reference proteome</keyword>
<dbReference type="PROSITE" id="PS00108">
    <property type="entry name" value="PROTEIN_KINASE_ST"/>
    <property type="match status" value="2"/>
</dbReference>
<reference evidence="17" key="1">
    <citation type="journal article" date="2017" name="Nature">
        <title>The sunflower genome provides insights into oil metabolism, flowering and Asterid evolution.</title>
        <authorList>
            <person name="Badouin H."/>
            <person name="Gouzy J."/>
            <person name="Grassa C.J."/>
            <person name="Murat F."/>
            <person name="Staton S.E."/>
            <person name="Cottret L."/>
            <person name="Lelandais-Briere C."/>
            <person name="Owens G.L."/>
            <person name="Carrere S."/>
            <person name="Mayjonade B."/>
            <person name="Legrand L."/>
            <person name="Gill N."/>
            <person name="Kane N.C."/>
            <person name="Bowers J.E."/>
            <person name="Hubner S."/>
            <person name="Bellec A."/>
            <person name="Berard A."/>
            <person name="Berges H."/>
            <person name="Blanchet N."/>
            <person name="Boniface M.C."/>
            <person name="Brunel D."/>
            <person name="Catrice O."/>
            <person name="Chaidir N."/>
            <person name="Claudel C."/>
            <person name="Donnadieu C."/>
            <person name="Faraut T."/>
            <person name="Fievet G."/>
            <person name="Helmstetter N."/>
            <person name="King M."/>
            <person name="Knapp S.J."/>
            <person name="Lai Z."/>
            <person name="Le Paslier M.C."/>
            <person name="Lippi Y."/>
            <person name="Lorenzon L."/>
            <person name="Mandel J.R."/>
            <person name="Marage G."/>
            <person name="Marchand G."/>
            <person name="Marquand E."/>
            <person name="Bret-Mestries E."/>
            <person name="Morien E."/>
            <person name="Nambeesan S."/>
            <person name="Nguyen T."/>
            <person name="Pegot-Espagnet P."/>
            <person name="Pouilly N."/>
            <person name="Raftis F."/>
            <person name="Sallet E."/>
            <person name="Schiex T."/>
            <person name="Thomas J."/>
            <person name="Vandecasteele C."/>
            <person name="Vares D."/>
            <person name="Vear F."/>
            <person name="Vautrin S."/>
            <person name="Crespi M."/>
            <person name="Mangin B."/>
            <person name="Burke J.M."/>
            <person name="Salse J."/>
            <person name="Munos S."/>
            <person name="Vincourt P."/>
            <person name="Rieseberg L.H."/>
            <person name="Langlade N.B."/>
        </authorList>
    </citation>
    <scope>NUCLEOTIDE SEQUENCE [LARGE SCALE GENOMIC DNA]</scope>
    <source>
        <strain evidence="17">cv. SF193</strain>
    </source>
</reference>
<evidence type="ECO:0000256" key="5">
    <source>
        <dbReference type="ARBA" id="ARBA00022692"/>
    </source>
</evidence>
<proteinExistence type="inferred from homology"/>
<dbReference type="PANTHER" id="PTHR27003">
    <property type="entry name" value="OS07G0166700 PROTEIN"/>
    <property type="match status" value="1"/>
</dbReference>
<dbReference type="OMA" id="GINIVEC"/>
<dbReference type="GO" id="GO:0004674">
    <property type="term" value="F:protein serine/threonine kinase activity"/>
    <property type="evidence" value="ECO:0007669"/>
    <property type="project" value="UniProtKB-KW"/>
</dbReference>
<evidence type="ECO:0000256" key="3">
    <source>
        <dbReference type="ARBA" id="ARBA00022527"/>
    </source>
</evidence>
<evidence type="ECO:0000313" key="17">
    <source>
        <dbReference type="Proteomes" id="UP000215914"/>
    </source>
</evidence>
<dbReference type="GO" id="GO:0004672">
    <property type="term" value="F:protein kinase activity"/>
    <property type="evidence" value="ECO:0000318"/>
    <property type="project" value="GO_Central"/>
</dbReference>
<comment type="similarity">
    <text evidence="14">Belongs to the protein kinase superfamily.</text>
</comment>
<evidence type="ECO:0000259" key="15">
    <source>
        <dbReference type="PROSITE" id="PS50011"/>
    </source>
</evidence>
<keyword evidence="12" id="KW-1015">Disulfide bond</keyword>
<evidence type="ECO:0000256" key="2">
    <source>
        <dbReference type="ARBA" id="ARBA00022475"/>
    </source>
</evidence>
<dbReference type="FunFam" id="1.10.510.10:FF:000468">
    <property type="entry name" value="PTI1-like tyrosine-protein kinase 3"/>
    <property type="match status" value="1"/>
</dbReference>
<keyword evidence="10" id="KW-1133">Transmembrane helix</keyword>
<evidence type="ECO:0000256" key="4">
    <source>
        <dbReference type="ARBA" id="ARBA00022679"/>
    </source>
</evidence>
<dbReference type="InterPro" id="IPR008271">
    <property type="entry name" value="Ser/Thr_kinase_AS"/>
</dbReference>
<dbReference type="Gene3D" id="3.30.200.20">
    <property type="entry name" value="Phosphorylase Kinase, domain 1"/>
    <property type="match status" value="1"/>
</dbReference>
<dbReference type="FunFam" id="3.30.200.20:FF:000039">
    <property type="entry name" value="receptor-like protein kinase FERONIA"/>
    <property type="match status" value="1"/>
</dbReference>
<dbReference type="InterPro" id="IPR011009">
    <property type="entry name" value="Kinase-like_dom_sf"/>
</dbReference>
<evidence type="ECO:0000313" key="16">
    <source>
        <dbReference type="EMBL" id="OTG12596.1"/>
    </source>
</evidence>
<dbReference type="PROSITE" id="PS00107">
    <property type="entry name" value="PROTEIN_KINASE_ATP"/>
    <property type="match status" value="1"/>
</dbReference>
<keyword evidence="3 14" id="KW-0723">Serine/threonine-protein kinase</keyword>
<feature type="domain" description="Protein kinase" evidence="15">
    <location>
        <begin position="35"/>
        <end position="401"/>
    </location>
</feature>